<evidence type="ECO:0000313" key="1">
    <source>
        <dbReference type="EMBL" id="CAG8851353.1"/>
    </source>
</evidence>
<gene>
    <name evidence="1" type="ORF">GMARGA_LOCUS40696</name>
</gene>
<comment type="caution">
    <text evidence="1">The sequence shown here is derived from an EMBL/GenBank/DDBJ whole genome shotgun (WGS) entry which is preliminary data.</text>
</comment>
<dbReference type="Proteomes" id="UP000789901">
    <property type="component" value="Unassembled WGS sequence"/>
</dbReference>
<name>A0ABN7XAR9_GIGMA</name>
<protein>
    <submittedName>
        <fullName evidence="1">11645_t:CDS:1</fullName>
    </submittedName>
</protein>
<organism evidence="1 2">
    <name type="scientific">Gigaspora margarita</name>
    <dbReference type="NCBI Taxonomy" id="4874"/>
    <lineage>
        <taxon>Eukaryota</taxon>
        <taxon>Fungi</taxon>
        <taxon>Fungi incertae sedis</taxon>
        <taxon>Mucoromycota</taxon>
        <taxon>Glomeromycotina</taxon>
        <taxon>Glomeromycetes</taxon>
        <taxon>Diversisporales</taxon>
        <taxon>Gigasporaceae</taxon>
        <taxon>Gigaspora</taxon>
    </lineage>
</organism>
<reference evidence="1 2" key="1">
    <citation type="submission" date="2021-06" db="EMBL/GenBank/DDBJ databases">
        <authorList>
            <person name="Kallberg Y."/>
            <person name="Tangrot J."/>
            <person name="Rosling A."/>
        </authorList>
    </citation>
    <scope>NUCLEOTIDE SEQUENCE [LARGE SCALE GENOMIC DNA]</scope>
    <source>
        <strain evidence="1 2">120-4 pot B 10/14</strain>
    </source>
</reference>
<feature type="non-terminal residue" evidence="1">
    <location>
        <position position="86"/>
    </location>
</feature>
<sequence>MSELSERPEEIDEDLKLVLPYAIPIKEREHLVPTIRVLRKIYRFEKLYKSYIDLLCRNLPENPNELVDELKKFFLIKKISELQYLG</sequence>
<accession>A0ABN7XAR9</accession>
<dbReference type="EMBL" id="CAJVQB010105660">
    <property type="protein sequence ID" value="CAG8851353.1"/>
    <property type="molecule type" value="Genomic_DNA"/>
</dbReference>
<proteinExistence type="predicted"/>
<evidence type="ECO:0000313" key="2">
    <source>
        <dbReference type="Proteomes" id="UP000789901"/>
    </source>
</evidence>
<keyword evidence="2" id="KW-1185">Reference proteome</keyword>